<reference evidence="1 2" key="1">
    <citation type="journal article" date="2011" name="J. Bacteriol.">
        <title>Complete genome sequence and updated annotation of Desulfovibrio alaskensis G20.</title>
        <authorList>
            <person name="Hauser L.J."/>
            <person name="Land M.L."/>
            <person name="Brown S.D."/>
            <person name="Larimer F."/>
            <person name="Keller K.L."/>
            <person name="Rapp-Giles B.J."/>
            <person name="Price M.N."/>
            <person name="Lin M."/>
            <person name="Bruce D.C."/>
            <person name="Detter J.C."/>
            <person name="Tapia R."/>
            <person name="Han C.S."/>
            <person name="Goodwin L.A."/>
            <person name="Cheng J.F."/>
            <person name="Pitluck S."/>
            <person name="Copeland A."/>
            <person name="Lucas S."/>
            <person name="Nolan M."/>
            <person name="Lapidus A.L."/>
            <person name="Palumbo A.V."/>
            <person name="Wall J.D."/>
        </authorList>
    </citation>
    <scope>NUCLEOTIDE SEQUENCE [LARGE SCALE GENOMIC DNA]</scope>
    <source>
        <strain evidence="2">ATCC BAA 1058 / DSM 17464 / G20</strain>
    </source>
</reference>
<evidence type="ECO:0000313" key="1">
    <source>
        <dbReference type="EMBL" id="ABB37094.1"/>
    </source>
</evidence>
<keyword evidence="2" id="KW-1185">Reference proteome</keyword>
<dbReference type="HOGENOM" id="CLU_069867_4_0_7"/>
<dbReference type="STRING" id="207559.Dde_0293"/>
<organism evidence="1 2">
    <name type="scientific">Oleidesulfovibrio alaskensis (strain ATCC BAA-1058 / DSM 17464 / G20)</name>
    <name type="common">Desulfovibrio alaskensis</name>
    <dbReference type="NCBI Taxonomy" id="207559"/>
    <lineage>
        <taxon>Bacteria</taxon>
        <taxon>Pseudomonadati</taxon>
        <taxon>Thermodesulfobacteriota</taxon>
        <taxon>Desulfovibrionia</taxon>
        <taxon>Desulfovibrionales</taxon>
        <taxon>Desulfovibrionaceae</taxon>
        <taxon>Oleidesulfovibrio</taxon>
    </lineage>
</organism>
<dbReference type="AlphaFoldDB" id="Q316Q2"/>
<proteinExistence type="predicted"/>
<dbReference type="Gene3D" id="3.30.530.20">
    <property type="match status" value="1"/>
</dbReference>
<gene>
    <name evidence="1" type="ordered locus">Dde_0293</name>
</gene>
<protein>
    <submittedName>
        <fullName evidence="1">Polyketide cyclase/dehydrase</fullName>
    </submittedName>
</protein>
<dbReference type="CDD" id="cd07822">
    <property type="entry name" value="SRPBCC_4"/>
    <property type="match status" value="1"/>
</dbReference>
<accession>Q316Q2</accession>
<dbReference type="KEGG" id="dde:Dde_0293"/>
<dbReference type="RefSeq" id="WP_011366440.1">
    <property type="nucleotide sequence ID" value="NC_007519.1"/>
</dbReference>
<dbReference type="InterPro" id="IPR019587">
    <property type="entry name" value="Polyketide_cyclase/dehydratase"/>
</dbReference>
<dbReference type="Pfam" id="PF10604">
    <property type="entry name" value="Polyketide_cyc2"/>
    <property type="match status" value="1"/>
</dbReference>
<dbReference type="Proteomes" id="UP000002710">
    <property type="component" value="Chromosome"/>
</dbReference>
<dbReference type="SUPFAM" id="SSF55961">
    <property type="entry name" value="Bet v1-like"/>
    <property type="match status" value="1"/>
</dbReference>
<sequence length="147" mass="16400">MLSRIVERSVVVAATPWTIWRVLTDFSAWQRWNPFMPSMQGTAEAGQDVEALIRLWGNSPSPYMLRVQQADFCRQLVLTGSFRMPGLADVIHCFIIAQLDSHTSRFTHGLRVSGIFVPLLAGRIGRAAGQGMETMNISLKAVAQARR</sequence>
<dbReference type="EMBL" id="CP000112">
    <property type="protein sequence ID" value="ABB37094.1"/>
    <property type="molecule type" value="Genomic_DNA"/>
</dbReference>
<evidence type="ECO:0000313" key="2">
    <source>
        <dbReference type="Proteomes" id="UP000002710"/>
    </source>
</evidence>
<name>Q316Q2_OLEA2</name>
<dbReference type="InterPro" id="IPR023393">
    <property type="entry name" value="START-like_dom_sf"/>
</dbReference>
<dbReference type="eggNOG" id="COG4891">
    <property type="taxonomic scope" value="Bacteria"/>
</dbReference>